<dbReference type="RefSeq" id="WP_120798443.1">
    <property type="nucleotide sequence ID" value="NZ_RBXL01000001.1"/>
</dbReference>
<dbReference type="Pfam" id="PF13646">
    <property type="entry name" value="HEAT_2"/>
    <property type="match status" value="1"/>
</dbReference>
<feature type="region of interest" description="Disordered" evidence="1">
    <location>
        <begin position="313"/>
        <end position="338"/>
    </location>
</feature>
<dbReference type="Proteomes" id="UP000274556">
    <property type="component" value="Unassembled WGS sequence"/>
</dbReference>
<proteinExistence type="predicted"/>
<reference evidence="2 3" key="1">
    <citation type="submission" date="2018-10" db="EMBL/GenBank/DDBJ databases">
        <title>Genomic Encyclopedia of Archaeal and Bacterial Type Strains, Phase II (KMG-II): from individual species to whole genera.</title>
        <authorList>
            <person name="Goeker M."/>
        </authorList>
    </citation>
    <scope>NUCLEOTIDE SEQUENCE [LARGE SCALE GENOMIC DNA]</scope>
    <source>
        <strain evidence="2 3">DSM 235</strain>
    </source>
</reference>
<name>A0A495VAE5_9GAMM</name>
<keyword evidence="3" id="KW-1185">Reference proteome</keyword>
<dbReference type="OrthoDB" id="8089803at2"/>
<dbReference type="EMBL" id="RBXL01000001">
    <property type="protein sequence ID" value="RKT46299.1"/>
    <property type="molecule type" value="Genomic_DNA"/>
</dbReference>
<comment type="caution">
    <text evidence="2">The sequence shown here is derived from an EMBL/GenBank/DDBJ whole genome shotgun (WGS) entry which is preliminary data.</text>
</comment>
<gene>
    <name evidence="2" type="ORF">BDD21_3805</name>
</gene>
<dbReference type="InterPro" id="IPR011959">
    <property type="entry name" value="CHP02270"/>
</dbReference>
<evidence type="ECO:0000256" key="1">
    <source>
        <dbReference type="SAM" id="MobiDB-lite"/>
    </source>
</evidence>
<accession>A0A495VAE5</accession>
<dbReference type="InterPro" id="IPR016024">
    <property type="entry name" value="ARM-type_fold"/>
</dbReference>
<feature type="compositionally biased region" description="Acidic residues" evidence="1">
    <location>
        <begin position="316"/>
        <end position="337"/>
    </location>
</feature>
<protein>
    <submittedName>
        <fullName evidence="2">Uncharacterized protein (TIGR02270 family)</fullName>
    </submittedName>
</protein>
<dbReference type="SUPFAM" id="SSF48371">
    <property type="entry name" value="ARM repeat"/>
    <property type="match status" value="1"/>
</dbReference>
<organism evidence="2 3">
    <name type="scientific">Thiocapsa rosea</name>
    <dbReference type="NCBI Taxonomy" id="69360"/>
    <lineage>
        <taxon>Bacteria</taxon>
        <taxon>Pseudomonadati</taxon>
        <taxon>Pseudomonadota</taxon>
        <taxon>Gammaproteobacteria</taxon>
        <taxon>Chromatiales</taxon>
        <taxon>Chromatiaceae</taxon>
        <taxon>Thiocapsa</taxon>
    </lineage>
</organism>
<evidence type="ECO:0000313" key="2">
    <source>
        <dbReference type="EMBL" id="RKT46299.1"/>
    </source>
</evidence>
<evidence type="ECO:0000313" key="3">
    <source>
        <dbReference type="Proteomes" id="UP000274556"/>
    </source>
</evidence>
<dbReference type="AlphaFoldDB" id="A0A495VAE5"/>
<sequence length="428" mass="46583">MLASSRQPILTVIQQHAEESAILRHTRSVLVRAPHVKLLHLVRLDERIAAHLDGVAVAGEYGSSLCDAALETPGAGEVFAAAVGAIESKSEARLDRLFALAETLSDARRGLLSAFGWVSAADLQGIVAELLASAVPMRREVGIAACIMHRLDPGATLTRAIEDPDPSLRARALRAAGQAGRRDLIYACLGRLLDEDPCARFWAAVSSLLLGNRDRSLDVLADLADKPGPCRAHALELWLKAVDLPSGHGRLQSLANDPANLRLLIRGAGLAGQVHYIPWLIKLMADDATARLAGESFSTITGLDLAWLDLERNPPEDFDPGPTDDPEDPNVDLDPDDSLPWPDPAKIQAWWDANGPRFQQGTRYFMGEPVSLEHCRRVLREGYQRQRRAAAEYLCLLAPGTPLFPIAAPAWRQSRWLAASKNSRAQIP</sequence>
<dbReference type="NCBIfam" id="TIGR02270">
    <property type="entry name" value="TIGR02270 family protein"/>
    <property type="match status" value="1"/>
</dbReference>